<gene>
    <name evidence="1" type="ORF">E5331_15950</name>
</gene>
<protein>
    <submittedName>
        <fullName evidence="1">Uncharacterized protein</fullName>
    </submittedName>
</protein>
<accession>A0AC61RCF0</accession>
<reference evidence="1" key="1">
    <citation type="submission" date="2019-04" db="EMBL/GenBank/DDBJ databases">
        <title>Microbes associate with the intestines of laboratory mice.</title>
        <authorList>
            <person name="Navarre W."/>
            <person name="Wong E."/>
            <person name="Huang K."/>
            <person name="Tropini C."/>
            <person name="Ng K."/>
            <person name="Yu B."/>
        </authorList>
    </citation>
    <scope>NUCLEOTIDE SEQUENCE</scope>
    <source>
        <strain evidence="1">NM04_E33</strain>
    </source>
</reference>
<evidence type="ECO:0000313" key="1">
    <source>
        <dbReference type="EMBL" id="TGY77091.1"/>
    </source>
</evidence>
<organism evidence="1 2">
    <name type="scientific">Lepagella muris</name>
    <dbReference type="NCBI Taxonomy" id="3032870"/>
    <lineage>
        <taxon>Bacteria</taxon>
        <taxon>Pseudomonadati</taxon>
        <taxon>Bacteroidota</taxon>
        <taxon>Bacteroidia</taxon>
        <taxon>Bacteroidales</taxon>
        <taxon>Muribaculaceae</taxon>
        <taxon>Lepagella</taxon>
    </lineage>
</organism>
<sequence length="198" mass="21973">MEKRYKLELVGITYNQIQSGVYALILQQVGATRRIPIIIGFPEAQAIECKLQEVSTPRPLTHDTFVAAMSAFGISLKEVEIRKLPNGVFAANLILSDGIIEKTVDSRSSDAIAIAIRVGAPIYTTETVLLEAGFDPEEQAEMKDENDIHGLKSIMSLSSMTMAQLSEAMLKASEIENYEEAARIKNEIEKRNKQNMKQ</sequence>
<proteinExistence type="predicted"/>
<dbReference type="Proteomes" id="UP000306319">
    <property type="component" value="Unassembled WGS sequence"/>
</dbReference>
<comment type="caution">
    <text evidence="1">The sequence shown here is derived from an EMBL/GenBank/DDBJ whole genome shotgun (WGS) entry which is preliminary data.</text>
</comment>
<keyword evidence="2" id="KW-1185">Reference proteome</keyword>
<name>A0AC61RCF0_9BACT</name>
<evidence type="ECO:0000313" key="2">
    <source>
        <dbReference type="Proteomes" id="UP000306319"/>
    </source>
</evidence>
<dbReference type="EMBL" id="SRYB01000030">
    <property type="protein sequence ID" value="TGY77091.1"/>
    <property type="molecule type" value="Genomic_DNA"/>
</dbReference>